<dbReference type="EC" id="3.2.2.21" evidence="3"/>
<dbReference type="Pfam" id="PF02805">
    <property type="entry name" value="Ada_Zn_binding"/>
    <property type="match status" value="1"/>
</dbReference>
<dbReference type="GO" id="GO:0008725">
    <property type="term" value="F:DNA-3-methyladenine glycosylase activity"/>
    <property type="evidence" value="ECO:0007669"/>
    <property type="project" value="TreeGrafter"/>
</dbReference>
<evidence type="ECO:0000256" key="7">
    <source>
        <dbReference type="ARBA" id="ARBA00023159"/>
    </source>
</evidence>
<proteinExistence type="predicted"/>
<dbReference type="PANTHER" id="PTHR43003:SF13">
    <property type="entry name" value="DNA-3-METHYLADENINE GLYCOSYLASE 2"/>
    <property type="match status" value="1"/>
</dbReference>
<dbReference type="CDD" id="cd00056">
    <property type="entry name" value="ENDO3c"/>
    <property type="match status" value="1"/>
</dbReference>
<dbReference type="PROSITE" id="PS01124">
    <property type="entry name" value="HTH_ARAC_FAMILY_2"/>
    <property type="match status" value="1"/>
</dbReference>
<keyword evidence="12" id="KW-1185">Reference proteome</keyword>
<dbReference type="InterPro" id="IPR037046">
    <property type="entry name" value="AlkA_N_sf"/>
</dbReference>
<dbReference type="InterPro" id="IPR018060">
    <property type="entry name" value="HTH_AraC"/>
</dbReference>
<dbReference type="SMART" id="SM00478">
    <property type="entry name" value="ENDO3c"/>
    <property type="match status" value="1"/>
</dbReference>
<dbReference type="Gene3D" id="1.10.340.30">
    <property type="entry name" value="Hypothetical protein, domain 2"/>
    <property type="match status" value="1"/>
</dbReference>
<gene>
    <name evidence="11" type="primary">adaA</name>
    <name evidence="11" type="ORF">NCTC12967_02123</name>
</gene>
<dbReference type="RefSeq" id="WP_061788368.1">
    <property type="nucleotide sequence ID" value="NZ_LR134406.1"/>
</dbReference>
<evidence type="ECO:0000259" key="10">
    <source>
        <dbReference type="PROSITE" id="PS01124"/>
    </source>
</evidence>
<evidence type="ECO:0000256" key="3">
    <source>
        <dbReference type="ARBA" id="ARBA00012000"/>
    </source>
</evidence>
<evidence type="ECO:0000256" key="9">
    <source>
        <dbReference type="ARBA" id="ARBA00023204"/>
    </source>
</evidence>
<dbReference type="GO" id="GO:0008168">
    <property type="term" value="F:methyltransferase activity"/>
    <property type="evidence" value="ECO:0007669"/>
    <property type="project" value="UniProtKB-KW"/>
</dbReference>
<dbReference type="InterPro" id="IPR009057">
    <property type="entry name" value="Homeodomain-like_sf"/>
</dbReference>
<keyword evidence="5" id="KW-0227">DNA damage</keyword>
<evidence type="ECO:0000313" key="11">
    <source>
        <dbReference type="EMBL" id="VEH70817.1"/>
    </source>
</evidence>
<dbReference type="Proteomes" id="UP000273044">
    <property type="component" value="Chromosome"/>
</dbReference>
<dbReference type="GeneID" id="64407572"/>
<dbReference type="EMBL" id="LR134406">
    <property type="protein sequence ID" value="VEH70817.1"/>
    <property type="molecule type" value="Genomic_DNA"/>
</dbReference>
<dbReference type="SUPFAM" id="SSF55945">
    <property type="entry name" value="TATA-box binding protein-like"/>
    <property type="match status" value="1"/>
</dbReference>
<keyword evidence="6" id="KW-0805">Transcription regulation</keyword>
<keyword evidence="11" id="KW-0808">Transferase</keyword>
<reference evidence="11 12" key="1">
    <citation type="submission" date="2018-12" db="EMBL/GenBank/DDBJ databases">
        <authorList>
            <consortium name="Pathogen Informatics"/>
        </authorList>
    </citation>
    <scope>NUCLEOTIDE SEQUENCE [LARGE SCALE GENOMIC DNA]</scope>
    <source>
        <strain evidence="11 12">NCTC12967</strain>
    </source>
</reference>
<comment type="cofactor">
    <cofactor evidence="2">
        <name>Zn(2+)</name>
        <dbReference type="ChEBI" id="CHEBI:29105"/>
    </cofactor>
</comment>
<dbReference type="InterPro" id="IPR010316">
    <property type="entry name" value="AlkA_N"/>
</dbReference>
<dbReference type="Gene3D" id="1.10.10.60">
    <property type="entry name" value="Homeodomain-like"/>
    <property type="match status" value="1"/>
</dbReference>
<dbReference type="GO" id="GO:0032993">
    <property type="term" value="C:protein-DNA complex"/>
    <property type="evidence" value="ECO:0007669"/>
    <property type="project" value="TreeGrafter"/>
</dbReference>
<dbReference type="AlphaFoldDB" id="A0A3S4UVF4"/>
<dbReference type="GO" id="GO:0032131">
    <property type="term" value="F:alkylated DNA binding"/>
    <property type="evidence" value="ECO:0007669"/>
    <property type="project" value="TreeGrafter"/>
</dbReference>
<dbReference type="SUPFAM" id="SSF46689">
    <property type="entry name" value="Homeodomain-like"/>
    <property type="match status" value="1"/>
</dbReference>
<evidence type="ECO:0000313" key="12">
    <source>
        <dbReference type="Proteomes" id="UP000273044"/>
    </source>
</evidence>
<dbReference type="Pfam" id="PF06029">
    <property type="entry name" value="AlkA_N"/>
    <property type="match status" value="1"/>
</dbReference>
<dbReference type="InterPro" id="IPR051912">
    <property type="entry name" value="Alkylbase_DNA_Glycosylase/TA"/>
</dbReference>
<keyword evidence="9" id="KW-0234">DNA repair</keyword>
<dbReference type="PANTHER" id="PTHR43003">
    <property type="entry name" value="DNA-3-METHYLADENINE GLYCOSYLASE"/>
    <property type="match status" value="1"/>
</dbReference>
<dbReference type="SMART" id="SM00342">
    <property type="entry name" value="HTH_ARAC"/>
    <property type="match status" value="1"/>
</dbReference>
<organism evidence="11 12">
    <name type="scientific">Arachnia propionica</name>
    <dbReference type="NCBI Taxonomy" id="1750"/>
    <lineage>
        <taxon>Bacteria</taxon>
        <taxon>Bacillati</taxon>
        <taxon>Actinomycetota</taxon>
        <taxon>Actinomycetes</taxon>
        <taxon>Propionibacteriales</taxon>
        <taxon>Propionibacteriaceae</taxon>
        <taxon>Arachnia</taxon>
    </lineage>
</organism>
<evidence type="ECO:0000256" key="2">
    <source>
        <dbReference type="ARBA" id="ARBA00001947"/>
    </source>
</evidence>
<feature type="domain" description="HTH araC/xylS-type" evidence="10">
    <location>
        <begin position="90"/>
        <end position="188"/>
    </location>
</feature>
<dbReference type="Gene3D" id="3.40.10.10">
    <property type="entry name" value="DNA Methylphosphotriester Repair Domain"/>
    <property type="match status" value="1"/>
</dbReference>
<dbReference type="GO" id="GO:0005737">
    <property type="term" value="C:cytoplasm"/>
    <property type="evidence" value="ECO:0007669"/>
    <property type="project" value="TreeGrafter"/>
</dbReference>
<name>A0A3S4UVF4_9ACTN</name>
<keyword evidence="7" id="KW-0010">Activator</keyword>
<dbReference type="GO" id="GO:0003700">
    <property type="term" value="F:DNA-binding transcription factor activity"/>
    <property type="evidence" value="ECO:0007669"/>
    <property type="project" value="InterPro"/>
</dbReference>
<dbReference type="SMART" id="SM01009">
    <property type="entry name" value="AlkA_N"/>
    <property type="match status" value="1"/>
</dbReference>
<accession>A0A3S4UVF4</accession>
<dbReference type="SUPFAM" id="SSF48150">
    <property type="entry name" value="DNA-glycosylase"/>
    <property type="match status" value="1"/>
</dbReference>
<dbReference type="GO" id="GO:0008270">
    <property type="term" value="F:zinc ion binding"/>
    <property type="evidence" value="ECO:0007669"/>
    <property type="project" value="InterPro"/>
</dbReference>
<dbReference type="GO" id="GO:0032259">
    <property type="term" value="P:methylation"/>
    <property type="evidence" value="ECO:0007669"/>
    <property type="project" value="UniProtKB-KW"/>
</dbReference>
<sequence length="483" mass="52308">MNTLPLDEDSCYEACAGREHAWDGHFVLAVTSTGIYCRPSCPARLPRRENCRFFVSAAAAVAAGFRACRRCRPDRLPGEMGWSRREDLVGRVVQAIRDGVVDDLGLAGLSERLGVGVRQLNRIFREEVGATIHQVNRTRRAHTARMLMDHTDWKLGEIALAAGFGSIRQFNDVMRAEFGTSPRGLRRHSEPETARGGSGRIRLTVRLPAPGMQAATAMRAALAAHSVPGVEKFESGALTRLVDTPAGAALARTDVMGRVELDLPALGALAPTLGAVRRWLALDADTATADALLGCDPQLAQLVAERPGLRVPGVVDGAEFAFFTVLGQQISLAAARTVQERFITSHGRPAPGLGEQWRLPPEPAAVAEVGENGLRESLRLTRSKAATLHALAIELAGGLRVDPWTDRGETRSRLLGIRGIGAWTTEFIAMRGLGDPDACPSGDLVLQRALGLATSREVLARAEAWRPWRSRAVMHLWTKESYL</sequence>
<protein>
    <recommendedName>
        <fullName evidence="3">DNA-3-methyladenine glycosylase II</fullName>
        <ecNumber evidence="3">3.2.2.21</ecNumber>
    </recommendedName>
</protein>
<dbReference type="GO" id="GO:0043565">
    <property type="term" value="F:sequence-specific DNA binding"/>
    <property type="evidence" value="ECO:0007669"/>
    <property type="project" value="InterPro"/>
</dbReference>
<dbReference type="GO" id="GO:0006285">
    <property type="term" value="P:base-excision repair, AP site formation"/>
    <property type="evidence" value="ECO:0007669"/>
    <property type="project" value="TreeGrafter"/>
</dbReference>
<dbReference type="Pfam" id="PF12833">
    <property type="entry name" value="HTH_18"/>
    <property type="match status" value="1"/>
</dbReference>
<dbReference type="GO" id="GO:0043916">
    <property type="term" value="F:DNA-7-methylguanine glycosylase activity"/>
    <property type="evidence" value="ECO:0007669"/>
    <property type="project" value="TreeGrafter"/>
</dbReference>
<evidence type="ECO:0000256" key="6">
    <source>
        <dbReference type="ARBA" id="ARBA00023015"/>
    </source>
</evidence>
<dbReference type="InterPro" id="IPR003265">
    <property type="entry name" value="HhH-GPD_domain"/>
</dbReference>
<dbReference type="Pfam" id="PF00730">
    <property type="entry name" value="HhH-GPD"/>
    <property type="match status" value="1"/>
</dbReference>
<keyword evidence="4 11" id="KW-0489">Methyltransferase</keyword>
<evidence type="ECO:0000256" key="8">
    <source>
        <dbReference type="ARBA" id="ARBA00023163"/>
    </source>
</evidence>
<dbReference type="Gene3D" id="3.30.310.20">
    <property type="entry name" value="DNA-3-methyladenine glycosylase AlkA, N-terminal domain"/>
    <property type="match status" value="1"/>
</dbReference>
<keyword evidence="8" id="KW-0804">Transcription</keyword>
<dbReference type="InterPro" id="IPR011257">
    <property type="entry name" value="DNA_glycosylase"/>
</dbReference>
<dbReference type="InterPro" id="IPR035451">
    <property type="entry name" value="Ada-like_dom_sf"/>
</dbReference>
<dbReference type="Gene3D" id="1.10.1670.10">
    <property type="entry name" value="Helix-hairpin-Helix base-excision DNA repair enzymes (C-terminal)"/>
    <property type="match status" value="1"/>
</dbReference>
<evidence type="ECO:0000256" key="5">
    <source>
        <dbReference type="ARBA" id="ARBA00022763"/>
    </source>
</evidence>
<comment type="catalytic activity">
    <reaction evidence="1">
        <text>Hydrolysis of alkylated DNA, releasing 3-methyladenine, 3-methylguanine, 7-methylguanine and 7-methyladenine.</text>
        <dbReference type="EC" id="3.2.2.21"/>
    </reaction>
</comment>
<evidence type="ECO:0000256" key="4">
    <source>
        <dbReference type="ARBA" id="ARBA00022603"/>
    </source>
</evidence>
<dbReference type="InterPro" id="IPR023170">
    <property type="entry name" value="HhH_base_excis_C"/>
</dbReference>
<dbReference type="SUPFAM" id="SSF57884">
    <property type="entry name" value="Ada DNA repair protein, N-terminal domain (N-Ada 10)"/>
    <property type="match status" value="1"/>
</dbReference>
<dbReference type="InterPro" id="IPR004026">
    <property type="entry name" value="Ada_DNA_repair_Zn-bd"/>
</dbReference>
<evidence type="ECO:0000256" key="1">
    <source>
        <dbReference type="ARBA" id="ARBA00000086"/>
    </source>
</evidence>
<dbReference type="GO" id="GO:0006307">
    <property type="term" value="P:DNA alkylation repair"/>
    <property type="evidence" value="ECO:0007669"/>
    <property type="project" value="TreeGrafter"/>
</dbReference>